<evidence type="ECO:0000256" key="7">
    <source>
        <dbReference type="ARBA" id="ARBA00023136"/>
    </source>
</evidence>
<dbReference type="GO" id="GO:0022900">
    <property type="term" value="P:electron transport chain"/>
    <property type="evidence" value="ECO:0007669"/>
    <property type="project" value="UniProtKB-UniRule"/>
</dbReference>
<dbReference type="NCBIfam" id="NF009070">
    <property type="entry name" value="PRK12405.1"/>
    <property type="match status" value="1"/>
</dbReference>
<dbReference type="AlphaFoldDB" id="A0A9W6GQE5"/>
<dbReference type="PANTHER" id="PTHR30586">
    <property type="entry name" value="ELECTRON TRANSPORT COMPLEX PROTEIN RNFE"/>
    <property type="match status" value="1"/>
</dbReference>
<dbReference type="Pfam" id="PF02508">
    <property type="entry name" value="Rnf-Nqr"/>
    <property type="match status" value="1"/>
</dbReference>
<feature type="transmembrane region" description="Helical" evidence="8">
    <location>
        <begin position="95"/>
        <end position="113"/>
    </location>
</feature>
<evidence type="ECO:0000256" key="8">
    <source>
        <dbReference type="HAMAP-Rule" id="MF_00478"/>
    </source>
</evidence>
<feature type="transmembrane region" description="Helical" evidence="8">
    <location>
        <begin position="125"/>
        <end position="148"/>
    </location>
</feature>
<keyword evidence="10" id="KW-1185">Reference proteome</keyword>
<evidence type="ECO:0000256" key="6">
    <source>
        <dbReference type="ARBA" id="ARBA00022989"/>
    </source>
</evidence>
<evidence type="ECO:0000256" key="4">
    <source>
        <dbReference type="ARBA" id="ARBA00022967"/>
    </source>
</evidence>
<evidence type="ECO:0000256" key="5">
    <source>
        <dbReference type="ARBA" id="ARBA00022982"/>
    </source>
</evidence>
<dbReference type="EC" id="7.-.-.-" evidence="8"/>
<dbReference type="HAMAP" id="MF_00478">
    <property type="entry name" value="RsxE_RnfE"/>
    <property type="match status" value="1"/>
</dbReference>
<sequence length="205" mass="21812">MENKSLKVLTQGIVKENPVFVLLLGLCPTLGVTSSAINGMAMGLATMAVLICSNMIISAVKNLIPAKVRIPAYIMVIASLVTIVEMMMNAYMQDLYAVLGLFIPLIVVNCLVLGRAESFASKNGIFMSLLDAIGNGLGFTLALTVLGAVREALGNGSFFGISFVPETFSPPLLFVLAPGAFITIGAIIGFQNYMKMKKIEKTVEV</sequence>
<evidence type="ECO:0000256" key="2">
    <source>
        <dbReference type="ARBA" id="ARBA00022448"/>
    </source>
</evidence>
<keyword evidence="7 8" id="KW-0472">Membrane</keyword>
<keyword evidence="3 8" id="KW-0812">Transmembrane</keyword>
<evidence type="ECO:0000256" key="3">
    <source>
        <dbReference type="ARBA" id="ARBA00022692"/>
    </source>
</evidence>
<feature type="transmembrane region" description="Helical" evidence="8">
    <location>
        <begin position="168"/>
        <end position="190"/>
    </location>
</feature>
<dbReference type="EMBL" id="BSDY01000048">
    <property type="protein sequence ID" value="GLI58341.1"/>
    <property type="molecule type" value="Genomic_DNA"/>
</dbReference>
<reference evidence="9" key="1">
    <citation type="submission" date="2022-12" db="EMBL/GenBank/DDBJ databases">
        <title>Reference genome sequencing for broad-spectrum identification of bacterial and archaeal isolates by mass spectrometry.</title>
        <authorList>
            <person name="Sekiguchi Y."/>
            <person name="Tourlousse D.M."/>
        </authorList>
    </citation>
    <scope>NUCLEOTIDE SEQUENCE</scope>
    <source>
        <strain evidence="9">10succ1</strain>
    </source>
</reference>
<evidence type="ECO:0000313" key="10">
    <source>
        <dbReference type="Proteomes" id="UP001144471"/>
    </source>
</evidence>
<comment type="subcellular location">
    <subcellularLocation>
        <location evidence="8">Cell membrane</location>
        <topology evidence="8">Multi-pass membrane protein</topology>
    </subcellularLocation>
    <subcellularLocation>
        <location evidence="1">Endomembrane system</location>
        <topology evidence="1">Multi-pass membrane protein</topology>
    </subcellularLocation>
</comment>
<protein>
    <recommendedName>
        <fullName evidence="8">Ion-translocating oxidoreductase complex subunit E</fullName>
        <ecNumber evidence="8">7.-.-.-</ecNumber>
    </recommendedName>
    <alternativeName>
        <fullName evidence="8">Rnf electron transport complex subunit E</fullName>
    </alternativeName>
</protein>
<gene>
    <name evidence="8" type="primary">rnfE</name>
    <name evidence="9" type="ORF">PM10SUCC1_38550</name>
</gene>
<dbReference type="NCBIfam" id="TIGR01948">
    <property type="entry name" value="rnfE"/>
    <property type="match status" value="1"/>
</dbReference>
<keyword evidence="4 8" id="KW-1278">Translocase</keyword>
<dbReference type="GO" id="GO:0005886">
    <property type="term" value="C:plasma membrane"/>
    <property type="evidence" value="ECO:0007669"/>
    <property type="project" value="UniProtKB-SubCell"/>
</dbReference>
<dbReference type="Proteomes" id="UP001144471">
    <property type="component" value="Unassembled WGS sequence"/>
</dbReference>
<keyword evidence="6 8" id="KW-1133">Transmembrane helix</keyword>
<accession>A0A9W6GQE5</accession>
<dbReference type="InterPro" id="IPR003667">
    <property type="entry name" value="NqrDE/RnfAE"/>
</dbReference>
<feature type="transmembrane region" description="Helical" evidence="8">
    <location>
        <begin position="72"/>
        <end position="89"/>
    </location>
</feature>
<dbReference type="InterPro" id="IPR010968">
    <property type="entry name" value="RnfE"/>
</dbReference>
<name>A0A9W6GQE5_9FUSO</name>
<feature type="transmembrane region" description="Helical" evidence="8">
    <location>
        <begin position="20"/>
        <end position="37"/>
    </location>
</feature>
<dbReference type="PIRSF" id="PIRSF006102">
    <property type="entry name" value="NQR_DE"/>
    <property type="match status" value="1"/>
</dbReference>
<dbReference type="PANTHER" id="PTHR30586:SF0">
    <property type="entry name" value="ION-TRANSLOCATING OXIDOREDUCTASE COMPLEX SUBUNIT E"/>
    <property type="match status" value="1"/>
</dbReference>
<keyword evidence="2 8" id="KW-0813">Transport</keyword>
<keyword evidence="5 8" id="KW-0249">Electron transport</keyword>
<feature type="transmembrane region" description="Helical" evidence="8">
    <location>
        <begin position="43"/>
        <end position="60"/>
    </location>
</feature>
<evidence type="ECO:0000256" key="1">
    <source>
        <dbReference type="ARBA" id="ARBA00004127"/>
    </source>
</evidence>
<comment type="subunit">
    <text evidence="8">The complex is composed of six subunits: RnfA, RnfB, RnfC, RnfD, RnfE and RnfG.</text>
</comment>
<evidence type="ECO:0000313" key="9">
    <source>
        <dbReference type="EMBL" id="GLI58341.1"/>
    </source>
</evidence>
<dbReference type="RefSeq" id="WP_281838124.1">
    <property type="nucleotide sequence ID" value="NZ_BSDY01000048.1"/>
</dbReference>
<proteinExistence type="inferred from homology"/>
<dbReference type="GO" id="GO:0012505">
    <property type="term" value="C:endomembrane system"/>
    <property type="evidence" value="ECO:0007669"/>
    <property type="project" value="UniProtKB-SubCell"/>
</dbReference>
<keyword evidence="8" id="KW-1003">Cell membrane</keyword>
<comment type="similarity">
    <text evidence="8">Belongs to the NqrDE/RnfAE family.</text>
</comment>
<comment type="caution">
    <text evidence="9">The sequence shown here is derived from an EMBL/GenBank/DDBJ whole genome shotgun (WGS) entry which is preliminary data.</text>
</comment>
<organism evidence="9 10">
    <name type="scientific">Propionigenium maris DSM 9537</name>
    <dbReference type="NCBI Taxonomy" id="1123000"/>
    <lineage>
        <taxon>Bacteria</taxon>
        <taxon>Fusobacteriati</taxon>
        <taxon>Fusobacteriota</taxon>
        <taxon>Fusobacteriia</taxon>
        <taxon>Fusobacteriales</taxon>
        <taxon>Fusobacteriaceae</taxon>
        <taxon>Propionigenium</taxon>
    </lineage>
</organism>
<comment type="function">
    <text evidence="8">Part of a membrane-bound complex that couples electron transfer with translocation of ions across the membrane.</text>
</comment>